<evidence type="ECO:0000256" key="1">
    <source>
        <dbReference type="SAM" id="MobiDB-lite"/>
    </source>
</evidence>
<gene>
    <name evidence="2" type="ORF">E5288_WYG006128</name>
</gene>
<sequence>MIVSQAKTGADGEAVVMEKRNNTYDRALVQDRDPSLQIRFLYCVSQRNPETPNEIITQHSSLHQQTLSTQRLPPPAVPRSPLGFPVEEDVVEPCAHEHSLYQKPQWERG</sequence>
<name>A0A6B0QT84_9CETA</name>
<evidence type="ECO:0000313" key="3">
    <source>
        <dbReference type="Proteomes" id="UP000322234"/>
    </source>
</evidence>
<comment type="caution">
    <text evidence="2">The sequence shown here is derived from an EMBL/GenBank/DDBJ whole genome shotgun (WGS) entry which is preliminary data.</text>
</comment>
<feature type="compositionally biased region" description="Polar residues" evidence="1">
    <location>
        <begin position="60"/>
        <end position="71"/>
    </location>
</feature>
<reference evidence="2" key="1">
    <citation type="submission" date="2019-10" db="EMBL/GenBank/DDBJ databases">
        <title>The sequence and de novo assembly of the wild yak genome.</title>
        <authorList>
            <person name="Liu Y."/>
        </authorList>
    </citation>
    <scope>NUCLEOTIDE SEQUENCE [LARGE SCALE GENOMIC DNA]</scope>
    <source>
        <strain evidence="2">WY2019</strain>
    </source>
</reference>
<organism evidence="2 3">
    <name type="scientific">Bos mutus</name>
    <name type="common">wild yak</name>
    <dbReference type="NCBI Taxonomy" id="72004"/>
    <lineage>
        <taxon>Eukaryota</taxon>
        <taxon>Metazoa</taxon>
        <taxon>Chordata</taxon>
        <taxon>Craniata</taxon>
        <taxon>Vertebrata</taxon>
        <taxon>Euteleostomi</taxon>
        <taxon>Mammalia</taxon>
        <taxon>Eutheria</taxon>
        <taxon>Laurasiatheria</taxon>
        <taxon>Artiodactyla</taxon>
        <taxon>Ruminantia</taxon>
        <taxon>Pecora</taxon>
        <taxon>Bovidae</taxon>
        <taxon>Bovinae</taxon>
        <taxon>Bos</taxon>
    </lineage>
</organism>
<proteinExistence type="predicted"/>
<dbReference type="Proteomes" id="UP000322234">
    <property type="component" value="Unassembled WGS sequence"/>
</dbReference>
<feature type="region of interest" description="Disordered" evidence="1">
    <location>
        <begin position="60"/>
        <end position="82"/>
    </location>
</feature>
<evidence type="ECO:0000313" key="2">
    <source>
        <dbReference type="EMBL" id="MXQ80282.1"/>
    </source>
</evidence>
<dbReference type="AlphaFoldDB" id="A0A6B0QT84"/>
<keyword evidence="3" id="KW-1185">Reference proteome</keyword>
<dbReference type="EMBL" id="VBQZ03000004">
    <property type="protein sequence ID" value="MXQ80282.1"/>
    <property type="molecule type" value="Genomic_DNA"/>
</dbReference>
<accession>A0A6B0QT84</accession>
<protein>
    <submittedName>
        <fullName evidence="2">Uncharacterized protein</fullName>
    </submittedName>
</protein>